<dbReference type="eggNOG" id="ENOG502S29Y">
    <property type="taxonomic scope" value="Eukaryota"/>
</dbReference>
<gene>
    <name evidence="1" type="primary">Dyak\GE20602</name>
    <name evidence="1" type="synonym">dyak_GLEANR_4437</name>
    <name evidence="1" type="synonym">GE20602</name>
    <name evidence="1" type="ORF">Dyak_GE20602</name>
</gene>
<proteinExistence type="predicted"/>
<dbReference type="KEGG" id="dya:Dyak_GE20602"/>
<evidence type="ECO:0000313" key="2">
    <source>
        <dbReference type="Proteomes" id="UP000002282"/>
    </source>
</evidence>
<organism evidence="1 2">
    <name type="scientific">Drosophila yakuba</name>
    <name type="common">Fruit fly</name>
    <dbReference type="NCBI Taxonomy" id="7245"/>
    <lineage>
        <taxon>Eukaryota</taxon>
        <taxon>Metazoa</taxon>
        <taxon>Ecdysozoa</taxon>
        <taxon>Arthropoda</taxon>
        <taxon>Hexapoda</taxon>
        <taxon>Insecta</taxon>
        <taxon>Pterygota</taxon>
        <taxon>Neoptera</taxon>
        <taxon>Endopterygota</taxon>
        <taxon>Diptera</taxon>
        <taxon>Brachycera</taxon>
        <taxon>Muscomorpha</taxon>
        <taxon>Ephydroidea</taxon>
        <taxon>Drosophilidae</taxon>
        <taxon>Drosophila</taxon>
        <taxon>Sophophora</taxon>
    </lineage>
</organism>
<accession>B4PI93</accession>
<sequence>MGKNISLQKMSAAKEKDESLVPTVREVQQKFADLLGHNNEVTWDLLSASQQHVLEAKLSQLHCHPRMLHWIWSNRMYSNGQCLSSLFFVMLVDNVYDLKMAEQSRSWRLYPVFRCRRCVDETGKASNINCCMSYVTQYTTSNSWKVLLAHNGFGSGLLVTPDLGVYKQVDGQVELKSYSNTEILFPEKVDLPITPESLKKASNMTIKHIKHQIQSENPFFAIPIPVYEFCDCEKMLNVILMPGSTQKSCDVADLSDSLVIFTNNINNSRLGALMKSNNNDPSILVNQQRAMWDKIAGESIRIEDNVHLIRSGNGVPTKAKLDKILQHVDSKRKQRKKRMEPKNRENTPIALPEMLSIRVKGEDINLREFGTVLKEHIASLESFDILISSMSEHLEVDTFKLIMQLTQTFVENVREEMCQILKYYFSTESILYQIILCISKHHPNWNFNEIEEQSSNILRRVRMFFASTAPNSRTEFLKKCEYCVGYYDKCRLT</sequence>
<dbReference type="OrthoDB" id="7851749at2759"/>
<protein>
    <recommendedName>
        <fullName evidence="3">DUF4781 domain-containing protein</fullName>
    </recommendedName>
</protein>
<reference evidence="1 2" key="2">
    <citation type="journal article" date="2007" name="PLoS Biol.">
        <title>Principles of genome evolution in the Drosophila melanogaster species group.</title>
        <authorList>
            <person name="Ranz J.M."/>
            <person name="Maurin D."/>
            <person name="Chan Y.S."/>
            <person name="von Grotthuss M."/>
            <person name="Hillier L.W."/>
            <person name="Roote J."/>
            <person name="Ashburner M."/>
            <person name="Bergman C.M."/>
        </authorList>
    </citation>
    <scope>NUCLEOTIDE SEQUENCE [LARGE SCALE GENOMIC DNA]</scope>
    <source>
        <strain evidence="2">Tai18E2 / Tucson 14021-0261.01</strain>
    </source>
</reference>
<dbReference type="HOGENOM" id="CLU_706506_0_0_1"/>
<dbReference type="PANTHER" id="PTHR21115:SF0">
    <property type="entry name" value="GH06117P-RELATED"/>
    <property type="match status" value="1"/>
</dbReference>
<reference evidence="1 2" key="1">
    <citation type="journal article" date="2007" name="Nature">
        <title>Evolution of genes and genomes on the Drosophila phylogeny.</title>
        <authorList>
            <consortium name="Drosophila 12 Genomes Consortium"/>
            <person name="Clark A.G."/>
            <person name="Eisen M.B."/>
            <person name="Smith D.R."/>
            <person name="Bergman C.M."/>
            <person name="Oliver B."/>
            <person name="Markow T.A."/>
            <person name="Kaufman T.C."/>
            <person name="Kellis M."/>
            <person name="Gelbart W."/>
            <person name="Iyer V.N."/>
            <person name="Pollard D.A."/>
            <person name="Sackton T.B."/>
            <person name="Larracuente A.M."/>
            <person name="Singh N.D."/>
            <person name="Abad J.P."/>
            <person name="Abt D.N."/>
            <person name="Adryan B."/>
            <person name="Aguade M."/>
            <person name="Akashi H."/>
            <person name="Anderson W.W."/>
            <person name="Aquadro C.F."/>
            <person name="Ardell D.H."/>
            <person name="Arguello R."/>
            <person name="Artieri C.G."/>
            <person name="Barbash D.A."/>
            <person name="Barker D."/>
            <person name="Barsanti P."/>
            <person name="Batterham P."/>
            <person name="Batzoglou S."/>
            <person name="Begun D."/>
            <person name="Bhutkar A."/>
            <person name="Blanco E."/>
            <person name="Bosak S.A."/>
            <person name="Bradley R.K."/>
            <person name="Brand A.D."/>
            <person name="Brent M.R."/>
            <person name="Brooks A.N."/>
            <person name="Brown R.H."/>
            <person name="Butlin R.K."/>
            <person name="Caggese C."/>
            <person name="Calvi B.R."/>
            <person name="Bernardo de Carvalho A."/>
            <person name="Caspi A."/>
            <person name="Castrezana S."/>
            <person name="Celniker S.E."/>
            <person name="Chang J.L."/>
            <person name="Chapple C."/>
            <person name="Chatterji S."/>
            <person name="Chinwalla A."/>
            <person name="Civetta A."/>
            <person name="Clifton S.W."/>
            <person name="Comeron J.M."/>
            <person name="Costello J.C."/>
            <person name="Coyne J.A."/>
            <person name="Daub J."/>
            <person name="David R.G."/>
            <person name="Delcher A.L."/>
            <person name="Delehaunty K."/>
            <person name="Do C.B."/>
            <person name="Ebling H."/>
            <person name="Edwards K."/>
            <person name="Eickbush T."/>
            <person name="Evans J.D."/>
            <person name="Filipski A."/>
            <person name="Findeiss S."/>
            <person name="Freyhult E."/>
            <person name="Fulton L."/>
            <person name="Fulton R."/>
            <person name="Garcia A.C."/>
            <person name="Gardiner A."/>
            <person name="Garfield D.A."/>
            <person name="Garvin B.E."/>
            <person name="Gibson G."/>
            <person name="Gilbert D."/>
            <person name="Gnerre S."/>
            <person name="Godfrey J."/>
            <person name="Good R."/>
            <person name="Gotea V."/>
            <person name="Gravely B."/>
            <person name="Greenberg A.J."/>
            <person name="Griffiths-Jones S."/>
            <person name="Gross S."/>
            <person name="Guigo R."/>
            <person name="Gustafson E.A."/>
            <person name="Haerty W."/>
            <person name="Hahn M.W."/>
            <person name="Halligan D.L."/>
            <person name="Halpern A.L."/>
            <person name="Halter G.M."/>
            <person name="Han M.V."/>
            <person name="Heger A."/>
            <person name="Hillier L."/>
            <person name="Hinrichs A.S."/>
            <person name="Holmes I."/>
            <person name="Hoskins R.A."/>
            <person name="Hubisz M.J."/>
            <person name="Hultmark D."/>
            <person name="Huntley M.A."/>
            <person name="Jaffe D.B."/>
            <person name="Jagadeeshan S."/>
            <person name="Jeck W.R."/>
            <person name="Johnson J."/>
            <person name="Jones C.D."/>
            <person name="Jordan W.C."/>
            <person name="Karpen G.H."/>
            <person name="Kataoka E."/>
            <person name="Keightley P.D."/>
            <person name="Kheradpour P."/>
            <person name="Kirkness E.F."/>
            <person name="Koerich L.B."/>
            <person name="Kristiansen K."/>
            <person name="Kudrna D."/>
            <person name="Kulathinal R.J."/>
            <person name="Kumar S."/>
            <person name="Kwok R."/>
            <person name="Lander E."/>
            <person name="Langley C.H."/>
            <person name="Lapoint R."/>
            <person name="Lazzaro B.P."/>
            <person name="Lee S.J."/>
            <person name="Levesque L."/>
            <person name="Li R."/>
            <person name="Lin C.F."/>
            <person name="Lin M.F."/>
            <person name="Lindblad-Toh K."/>
            <person name="Llopart A."/>
            <person name="Long M."/>
            <person name="Low L."/>
            <person name="Lozovsky E."/>
            <person name="Lu J."/>
            <person name="Luo M."/>
            <person name="Machado C.A."/>
            <person name="Makalowski W."/>
            <person name="Marzo M."/>
            <person name="Matsuda M."/>
            <person name="Matzkin L."/>
            <person name="McAllister B."/>
            <person name="McBride C.S."/>
            <person name="McKernan B."/>
            <person name="McKernan K."/>
            <person name="Mendez-Lago M."/>
            <person name="Minx P."/>
            <person name="Mollenhauer M.U."/>
            <person name="Montooth K."/>
            <person name="Mount S.M."/>
            <person name="Mu X."/>
            <person name="Myers E."/>
            <person name="Negre B."/>
            <person name="Newfeld S."/>
            <person name="Nielsen R."/>
            <person name="Noor M.A."/>
            <person name="O'Grady P."/>
            <person name="Pachter L."/>
            <person name="Papaceit M."/>
            <person name="Parisi M.J."/>
            <person name="Parisi M."/>
            <person name="Parts L."/>
            <person name="Pedersen J.S."/>
            <person name="Pesole G."/>
            <person name="Phillippy A.M."/>
            <person name="Ponting C.P."/>
            <person name="Pop M."/>
            <person name="Porcelli D."/>
            <person name="Powell J.R."/>
            <person name="Prohaska S."/>
            <person name="Pruitt K."/>
            <person name="Puig M."/>
            <person name="Quesneville H."/>
            <person name="Ram K.R."/>
            <person name="Rand D."/>
            <person name="Rasmussen M.D."/>
            <person name="Reed L.K."/>
            <person name="Reenan R."/>
            <person name="Reily A."/>
            <person name="Remington K.A."/>
            <person name="Rieger T.T."/>
            <person name="Ritchie M.G."/>
            <person name="Robin C."/>
            <person name="Rogers Y.H."/>
            <person name="Rohde C."/>
            <person name="Rozas J."/>
            <person name="Rubenfield M.J."/>
            <person name="Ruiz A."/>
            <person name="Russo S."/>
            <person name="Salzberg S.L."/>
            <person name="Sanchez-Gracia A."/>
            <person name="Saranga D.J."/>
            <person name="Sato H."/>
            <person name="Schaeffer S.W."/>
            <person name="Schatz M.C."/>
            <person name="Schlenke T."/>
            <person name="Schwartz R."/>
            <person name="Segarra C."/>
            <person name="Singh R.S."/>
            <person name="Sirot L."/>
            <person name="Sirota M."/>
            <person name="Sisneros N.B."/>
            <person name="Smith C.D."/>
            <person name="Smith T.F."/>
            <person name="Spieth J."/>
            <person name="Stage D.E."/>
            <person name="Stark A."/>
            <person name="Stephan W."/>
            <person name="Strausberg R.L."/>
            <person name="Strempel S."/>
            <person name="Sturgill D."/>
            <person name="Sutton G."/>
            <person name="Sutton G.G."/>
            <person name="Tao W."/>
            <person name="Teichmann S."/>
            <person name="Tobari Y.N."/>
            <person name="Tomimura Y."/>
            <person name="Tsolas J.M."/>
            <person name="Valente V.L."/>
            <person name="Venter E."/>
            <person name="Venter J.C."/>
            <person name="Vicario S."/>
            <person name="Vieira F.G."/>
            <person name="Vilella A.J."/>
            <person name="Villasante A."/>
            <person name="Walenz B."/>
            <person name="Wang J."/>
            <person name="Wasserman M."/>
            <person name="Watts T."/>
            <person name="Wilson D."/>
            <person name="Wilson R.K."/>
            <person name="Wing R.A."/>
            <person name="Wolfner M.F."/>
            <person name="Wong A."/>
            <person name="Wong G.K."/>
            <person name="Wu C.I."/>
            <person name="Wu G."/>
            <person name="Yamamoto D."/>
            <person name="Yang H.P."/>
            <person name="Yang S.P."/>
            <person name="Yorke J.A."/>
            <person name="Yoshida K."/>
            <person name="Zdobnov E."/>
            <person name="Zhang P."/>
            <person name="Zhang Y."/>
            <person name="Zimin A.V."/>
            <person name="Baldwin J."/>
            <person name="Abdouelleil A."/>
            <person name="Abdulkadir J."/>
            <person name="Abebe A."/>
            <person name="Abera B."/>
            <person name="Abreu J."/>
            <person name="Acer S.C."/>
            <person name="Aftuck L."/>
            <person name="Alexander A."/>
            <person name="An P."/>
            <person name="Anderson E."/>
            <person name="Anderson S."/>
            <person name="Arachi H."/>
            <person name="Azer M."/>
            <person name="Bachantsang P."/>
            <person name="Barry A."/>
            <person name="Bayul T."/>
            <person name="Berlin A."/>
            <person name="Bessette D."/>
            <person name="Bloom T."/>
            <person name="Blye J."/>
            <person name="Boguslavskiy L."/>
            <person name="Bonnet C."/>
            <person name="Boukhgalter B."/>
            <person name="Bourzgui I."/>
            <person name="Brown A."/>
            <person name="Cahill P."/>
            <person name="Channer S."/>
            <person name="Cheshatsang Y."/>
            <person name="Chuda L."/>
            <person name="Citroen M."/>
            <person name="Collymore A."/>
            <person name="Cooke P."/>
            <person name="Costello M."/>
            <person name="D'Aco K."/>
            <person name="Daza R."/>
            <person name="De Haan G."/>
            <person name="DeGray S."/>
            <person name="DeMaso C."/>
            <person name="Dhargay N."/>
            <person name="Dooley K."/>
            <person name="Dooley E."/>
            <person name="Doricent M."/>
            <person name="Dorje P."/>
            <person name="Dorjee K."/>
            <person name="Dupes A."/>
            <person name="Elong R."/>
            <person name="Falk J."/>
            <person name="Farina A."/>
            <person name="Faro S."/>
            <person name="Ferguson D."/>
            <person name="Fisher S."/>
            <person name="Foley C.D."/>
            <person name="Franke A."/>
            <person name="Friedrich D."/>
            <person name="Gadbois L."/>
            <person name="Gearin G."/>
            <person name="Gearin C.R."/>
            <person name="Giannoukos G."/>
            <person name="Goode T."/>
            <person name="Graham J."/>
            <person name="Grandbois E."/>
            <person name="Grewal S."/>
            <person name="Gyaltsen K."/>
            <person name="Hafez N."/>
            <person name="Hagos B."/>
            <person name="Hall J."/>
            <person name="Henson C."/>
            <person name="Hollinger A."/>
            <person name="Honan T."/>
            <person name="Huard M.D."/>
            <person name="Hughes L."/>
            <person name="Hurhula B."/>
            <person name="Husby M.E."/>
            <person name="Kamat A."/>
            <person name="Kanga B."/>
            <person name="Kashin S."/>
            <person name="Khazanovich D."/>
            <person name="Kisner P."/>
            <person name="Lance K."/>
            <person name="Lara M."/>
            <person name="Lee W."/>
            <person name="Lennon N."/>
            <person name="Letendre F."/>
            <person name="LeVine R."/>
            <person name="Lipovsky A."/>
            <person name="Liu X."/>
            <person name="Liu J."/>
            <person name="Liu S."/>
            <person name="Lokyitsang T."/>
            <person name="Lokyitsang Y."/>
            <person name="Lubonja R."/>
            <person name="Lui A."/>
            <person name="MacDonald P."/>
            <person name="Magnisalis V."/>
            <person name="Maru K."/>
            <person name="Matthews C."/>
            <person name="McCusker W."/>
            <person name="McDonough S."/>
            <person name="Mehta T."/>
            <person name="Meldrim J."/>
            <person name="Meneus L."/>
            <person name="Mihai O."/>
            <person name="Mihalev A."/>
            <person name="Mihova T."/>
            <person name="Mittelman R."/>
            <person name="Mlenga V."/>
            <person name="Montmayeur A."/>
            <person name="Mulrain L."/>
            <person name="Navidi A."/>
            <person name="Naylor J."/>
            <person name="Negash T."/>
            <person name="Nguyen T."/>
            <person name="Nguyen N."/>
            <person name="Nicol R."/>
            <person name="Norbu C."/>
            <person name="Norbu N."/>
            <person name="Novod N."/>
            <person name="O'Neill B."/>
            <person name="Osman S."/>
            <person name="Markiewicz E."/>
            <person name="Oyono O.L."/>
            <person name="Patti C."/>
            <person name="Phunkhang P."/>
            <person name="Pierre F."/>
            <person name="Priest M."/>
            <person name="Raghuraman S."/>
            <person name="Rege F."/>
            <person name="Reyes R."/>
            <person name="Rise C."/>
            <person name="Rogov P."/>
            <person name="Ross K."/>
            <person name="Ryan E."/>
            <person name="Settipalli S."/>
            <person name="Shea T."/>
            <person name="Sherpa N."/>
            <person name="Shi L."/>
            <person name="Shih D."/>
            <person name="Sparrow T."/>
            <person name="Spaulding J."/>
            <person name="Stalker J."/>
            <person name="Stange-Thomann N."/>
            <person name="Stavropoulos S."/>
            <person name="Stone C."/>
            <person name="Strader C."/>
            <person name="Tesfaye S."/>
            <person name="Thomson T."/>
            <person name="Thoulutsang Y."/>
            <person name="Thoulutsang D."/>
            <person name="Topham K."/>
            <person name="Topping I."/>
            <person name="Tsamla T."/>
            <person name="Vassiliev H."/>
            <person name="Vo A."/>
            <person name="Wangchuk T."/>
            <person name="Wangdi T."/>
            <person name="Weiand M."/>
            <person name="Wilkinson J."/>
            <person name="Wilson A."/>
            <person name="Yadav S."/>
            <person name="Young G."/>
            <person name="Yu Q."/>
            <person name="Zembek L."/>
            <person name="Zhong D."/>
            <person name="Zimmer A."/>
            <person name="Zwirko Z."/>
            <person name="Jaffe D.B."/>
            <person name="Alvarez P."/>
            <person name="Brockman W."/>
            <person name="Butler J."/>
            <person name="Chin C."/>
            <person name="Gnerre S."/>
            <person name="Grabherr M."/>
            <person name="Kleber M."/>
            <person name="Mauceli E."/>
            <person name="MacCallum I."/>
        </authorList>
    </citation>
    <scope>NUCLEOTIDE SEQUENCE [LARGE SCALE GENOMIC DNA]</scope>
    <source>
        <strain evidence="2">Tai18E2 / Tucson 14021-0261.01</strain>
    </source>
</reference>
<dbReference type="PANTHER" id="PTHR21115">
    <property type="entry name" value="GH06117P-RELATED"/>
    <property type="match status" value="1"/>
</dbReference>
<evidence type="ECO:0000313" key="1">
    <source>
        <dbReference type="EMBL" id="EDW93435.2"/>
    </source>
</evidence>
<name>B4PI93_DROYA</name>
<dbReference type="AlphaFoldDB" id="B4PI93"/>
<dbReference type="Proteomes" id="UP000002282">
    <property type="component" value="Chromosome 3L"/>
</dbReference>
<dbReference type="EMBL" id="CM000159">
    <property type="protein sequence ID" value="EDW93435.2"/>
    <property type="molecule type" value="Genomic_DNA"/>
</dbReference>
<evidence type="ECO:0008006" key="3">
    <source>
        <dbReference type="Google" id="ProtNLM"/>
    </source>
</evidence>
<keyword evidence="2" id="KW-1185">Reference proteome</keyword>